<dbReference type="EMBL" id="VDEQ01000404">
    <property type="protein sequence ID" value="MQS40048.1"/>
    <property type="molecule type" value="Genomic_DNA"/>
</dbReference>
<dbReference type="RefSeq" id="WP_323372505.1">
    <property type="nucleotide sequence ID" value="NZ_VDEQ01000404.1"/>
</dbReference>
<evidence type="ECO:0000313" key="3">
    <source>
        <dbReference type="Proteomes" id="UP000460558"/>
    </source>
</evidence>
<accession>A0ABW9P3K7</accession>
<evidence type="ECO:0000313" key="2">
    <source>
        <dbReference type="EMBL" id="MQS40048.1"/>
    </source>
</evidence>
<evidence type="ECO:0000256" key="1">
    <source>
        <dbReference type="SAM" id="Phobius"/>
    </source>
</evidence>
<keyword evidence="3" id="KW-1185">Reference proteome</keyword>
<feature type="transmembrane region" description="Helical" evidence="1">
    <location>
        <begin position="36"/>
        <end position="56"/>
    </location>
</feature>
<name>A0ABW9P3K7_9ACTN</name>
<dbReference type="InterPro" id="IPR033458">
    <property type="entry name" value="DUF5134"/>
</dbReference>
<keyword evidence="1" id="KW-0812">Transmembrane</keyword>
<feature type="transmembrane region" description="Helical" evidence="1">
    <location>
        <begin position="90"/>
        <end position="110"/>
    </location>
</feature>
<organism evidence="2 3">
    <name type="scientific">Streptomyces katsurahamanus</name>
    <dbReference type="NCBI Taxonomy" id="2577098"/>
    <lineage>
        <taxon>Bacteria</taxon>
        <taxon>Bacillati</taxon>
        <taxon>Actinomycetota</taxon>
        <taxon>Actinomycetes</taxon>
        <taxon>Kitasatosporales</taxon>
        <taxon>Streptomycetaceae</taxon>
        <taxon>Streptomyces</taxon>
    </lineage>
</organism>
<proteinExistence type="predicted"/>
<protein>
    <submittedName>
        <fullName evidence="2">DUF5134 domain-containing protein</fullName>
    </submittedName>
</protein>
<feature type="transmembrane region" description="Helical" evidence="1">
    <location>
        <begin position="62"/>
        <end position="83"/>
    </location>
</feature>
<dbReference type="Proteomes" id="UP000460558">
    <property type="component" value="Unassembled WGS sequence"/>
</dbReference>
<comment type="caution">
    <text evidence="2">The sequence shown here is derived from an EMBL/GenBank/DDBJ whole genome shotgun (WGS) entry which is preliminary data.</text>
</comment>
<reference evidence="2 3" key="1">
    <citation type="submission" date="2019-06" db="EMBL/GenBank/DDBJ databases">
        <title>Comparative genomics and metabolomics analyses of clavulanic acid producing Streptomyces species provides insight into specialized metabolism and evolution of beta-lactam biosynthetic gene clusters.</title>
        <authorList>
            <person name="Moore M.A."/>
            <person name="Cruz-Morales P."/>
            <person name="Barona Gomez F."/>
            <person name="Kapil T."/>
        </authorList>
    </citation>
    <scope>NUCLEOTIDE SEQUENCE [LARGE SCALE GENOMIC DNA]</scope>
    <source>
        <strain evidence="2 3">T-272</strain>
    </source>
</reference>
<dbReference type="Pfam" id="PF17197">
    <property type="entry name" value="DUF5134"/>
    <property type="match status" value="1"/>
</dbReference>
<sequence length="219" mass="22085">MHGPVVSGWLLVALCAWTGGYCLARLRRCPRRDRAAVGGEALMGLGMAAMAVPAAVFTPPGWVWPVYAAVFGGAALGALWSALRGAAHHLHHAVGSLSMVYMALVMAYGTGHRGHTAAGVPVVTGALLAYYAVYVLHRGLRLVPALPGPLPVAPGPVPMAGPGPMAGLAPGTGPATPGAGRIAAGAAPPCHPAQERNAGMAPACRLVMGLATLAMLFTL</sequence>
<feature type="transmembrane region" description="Helical" evidence="1">
    <location>
        <begin position="116"/>
        <end position="136"/>
    </location>
</feature>
<gene>
    <name evidence="2" type="ORF">FFZ77_32025</name>
</gene>
<keyword evidence="1" id="KW-1133">Transmembrane helix</keyword>
<feature type="transmembrane region" description="Helical" evidence="1">
    <location>
        <begin position="6"/>
        <end position="24"/>
    </location>
</feature>
<keyword evidence="1" id="KW-0472">Membrane</keyword>